<comment type="catalytic activity">
    <reaction evidence="3">
        <text>4 Fe(II)-[cytochrome c] + O2 + 8 H(+)(in) = 4 Fe(III)-[cytochrome c] + 2 H2O + 4 H(+)(out)</text>
        <dbReference type="Rhea" id="RHEA:11436"/>
        <dbReference type="Rhea" id="RHEA-COMP:10350"/>
        <dbReference type="Rhea" id="RHEA-COMP:14399"/>
        <dbReference type="ChEBI" id="CHEBI:15377"/>
        <dbReference type="ChEBI" id="CHEBI:15378"/>
        <dbReference type="ChEBI" id="CHEBI:15379"/>
        <dbReference type="ChEBI" id="CHEBI:29033"/>
        <dbReference type="ChEBI" id="CHEBI:29034"/>
        <dbReference type="EC" id="7.1.1.9"/>
    </reaction>
    <physiologicalReaction direction="left-to-right" evidence="3">
        <dbReference type="Rhea" id="RHEA:11437"/>
    </physiologicalReaction>
</comment>
<dbReference type="PROSITE" id="PS50857">
    <property type="entry name" value="COX2_CUA"/>
    <property type="match status" value="1"/>
</dbReference>
<dbReference type="GO" id="GO:0004129">
    <property type="term" value="F:cytochrome-c oxidase activity"/>
    <property type="evidence" value="ECO:0007669"/>
    <property type="project" value="UniProtKB-EC"/>
</dbReference>
<dbReference type="AlphaFoldDB" id="A0A8D9E9Q3"/>
<dbReference type="PRINTS" id="PR01166">
    <property type="entry name" value="CYCOXIDASEII"/>
</dbReference>
<dbReference type="InterPro" id="IPR008972">
    <property type="entry name" value="Cupredoxin"/>
</dbReference>
<evidence type="ECO:0000256" key="2">
    <source>
        <dbReference type="ARBA" id="ARBA00022842"/>
    </source>
</evidence>
<dbReference type="InterPro" id="IPR002429">
    <property type="entry name" value="CcO_II-like_C"/>
</dbReference>
<comment type="cofactor">
    <cofactor evidence="1">
        <name>Cu cation</name>
        <dbReference type="ChEBI" id="CHEBI:23378"/>
    </cofactor>
</comment>
<dbReference type="GO" id="GO:0005507">
    <property type="term" value="F:copper ion binding"/>
    <property type="evidence" value="ECO:0007669"/>
    <property type="project" value="InterPro"/>
</dbReference>
<evidence type="ECO:0000313" key="5">
    <source>
        <dbReference type="EMBL" id="CAG6744539.1"/>
    </source>
</evidence>
<feature type="domain" description="Cytochrome oxidase subunit II copper A binding" evidence="4">
    <location>
        <begin position="29"/>
        <end position="99"/>
    </location>
</feature>
<organism evidence="5">
    <name type="scientific">Cacopsylla melanoneura</name>
    <dbReference type="NCBI Taxonomy" id="428564"/>
    <lineage>
        <taxon>Eukaryota</taxon>
        <taxon>Metazoa</taxon>
        <taxon>Ecdysozoa</taxon>
        <taxon>Arthropoda</taxon>
        <taxon>Hexapoda</taxon>
        <taxon>Insecta</taxon>
        <taxon>Pterygota</taxon>
        <taxon>Neoptera</taxon>
        <taxon>Paraneoptera</taxon>
        <taxon>Hemiptera</taxon>
        <taxon>Sternorrhyncha</taxon>
        <taxon>Psylloidea</taxon>
        <taxon>Psyllidae</taxon>
        <taxon>Psyllinae</taxon>
        <taxon>Cacopsylla</taxon>
    </lineage>
</organism>
<dbReference type="GO" id="GO:0016020">
    <property type="term" value="C:membrane"/>
    <property type="evidence" value="ECO:0007669"/>
    <property type="project" value="InterPro"/>
</dbReference>
<sequence>MISLSTLSSALNISLIISTFSIKCDFRFSERLLGKPVIYRKKYLYFSDTYDVEKCSLLARPVNVSPSRTFRLLEVDNSTPIPTNCQTRLITTSSDALHS</sequence>
<evidence type="ECO:0000256" key="1">
    <source>
        <dbReference type="ARBA" id="ARBA00001935"/>
    </source>
</evidence>
<protein>
    <recommendedName>
        <fullName evidence="4">Cytochrome oxidase subunit II copper A binding domain-containing protein</fullName>
    </recommendedName>
</protein>
<reference evidence="5" key="1">
    <citation type="submission" date="2021-05" db="EMBL/GenBank/DDBJ databases">
        <authorList>
            <person name="Alioto T."/>
            <person name="Alioto T."/>
            <person name="Gomez Garrido J."/>
        </authorList>
    </citation>
    <scope>NUCLEOTIDE SEQUENCE</scope>
</reference>
<name>A0A8D9E9Q3_9HEMI</name>
<evidence type="ECO:0000256" key="3">
    <source>
        <dbReference type="ARBA" id="ARBA00049512"/>
    </source>
</evidence>
<proteinExistence type="predicted"/>
<dbReference type="SUPFAM" id="SSF49503">
    <property type="entry name" value="Cupredoxins"/>
    <property type="match status" value="1"/>
</dbReference>
<evidence type="ECO:0000259" key="4">
    <source>
        <dbReference type="PROSITE" id="PS50857"/>
    </source>
</evidence>
<accession>A0A8D9E9Q3</accession>
<keyword evidence="2" id="KW-0460">Magnesium</keyword>
<dbReference type="EMBL" id="HBUF01469124">
    <property type="protein sequence ID" value="CAG6744539.1"/>
    <property type="molecule type" value="Transcribed_RNA"/>
</dbReference>